<feature type="non-terminal residue" evidence="1">
    <location>
        <position position="1"/>
    </location>
</feature>
<feature type="non-terminal residue" evidence="1">
    <location>
        <position position="64"/>
    </location>
</feature>
<organism evidence="1">
    <name type="scientific">marine sediment metagenome</name>
    <dbReference type="NCBI Taxonomy" id="412755"/>
    <lineage>
        <taxon>unclassified sequences</taxon>
        <taxon>metagenomes</taxon>
        <taxon>ecological metagenomes</taxon>
    </lineage>
</organism>
<dbReference type="AlphaFoldDB" id="X1UXL3"/>
<accession>X1UXL3</accession>
<proteinExistence type="predicted"/>
<name>X1UXL3_9ZZZZ</name>
<gene>
    <name evidence="1" type="ORF">S12H4_62875</name>
</gene>
<protein>
    <recommendedName>
        <fullName evidence="2">PAC domain-containing protein</fullName>
    </recommendedName>
</protein>
<reference evidence="1" key="1">
    <citation type="journal article" date="2014" name="Front. Microbiol.">
        <title>High frequency of phylogenetically diverse reductive dehalogenase-homologous genes in deep subseafloor sedimentary metagenomes.</title>
        <authorList>
            <person name="Kawai M."/>
            <person name="Futagami T."/>
            <person name="Toyoda A."/>
            <person name="Takaki Y."/>
            <person name="Nishi S."/>
            <person name="Hori S."/>
            <person name="Arai W."/>
            <person name="Tsubouchi T."/>
            <person name="Morono Y."/>
            <person name="Uchiyama I."/>
            <person name="Ito T."/>
            <person name="Fujiyama A."/>
            <person name="Inagaki F."/>
            <person name="Takami H."/>
        </authorList>
    </citation>
    <scope>NUCLEOTIDE SEQUENCE</scope>
    <source>
        <strain evidence="1">Expedition CK06-06</strain>
    </source>
</reference>
<dbReference type="EMBL" id="BARW01042418">
    <property type="protein sequence ID" value="GAJ22204.1"/>
    <property type="molecule type" value="Genomic_DNA"/>
</dbReference>
<sequence length="64" mass="7315">NNKVKGIITLYQDITERKRNDNLQKVLYNISKAANSPISLGQLYPIIHRELGNIIDTTNFFIAL</sequence>
<evidence type="ECO:0000313" key="1">
    <source>
        <dbReference type="EMBL" id="GAJ22204.1"/>
    </source>
</evidence>
<evidence type="ECO:0008006" key="2">
    <source>
        <dbReference type="Google" id="ProtNLM"/>
    </source>
</evidence>
<comment type="caution">
    <text evidence="1">The sequence shown here is derived from an EMBL/GenBank/DDBJ whole genome shotgun (WGS) entry which is preliminary data.</text>
</comment>